<dbReference type="Proteomes" id="UP000605986">
    <property type="component" value="Unassembled WGS sequence"/>
</dbReference>
<evidence type="ECO:0000313" key="2">
    <source>
        <dbReference type="EMBL" id="KAF4453685.1"/>
    </source>
</evidence>
<evidence type="ECO:0000256" key="1">
    <source>
        <dbReference type="SAM" id="SignalP"/>
    </source>
</evidence>
<protein>
    <submittedName>
        <fullName evidence="2">Uncharacterized protein</fullName>
    </submittedName>
</protein>
<keyword evidence="3" id="KW-1185">Reference proteome</keyword>
<keyword evidence="1" id="KW-0732">Signal</keyword>
<reference evidence="2" key="1">
    <citation type="submission" date="2020-01" db="EMBL/GenBank/DDBJ databases">
        <title>Identification and distribution of gene clusters putatively required for synthesis of sphingolipid metabolism inhibitors in phylogenetically diverse species of the filamentous fungus Fusarium.</title>
        <authorList>
            <person name="Kim H.-S."/>
            <person name="Busman M."/>
            <person name="Brown D.W."/>
            <person name="Divon H."/>
            <person name="Uhlig S."/>
            <person name="Proctor R.H."/>
        </authorList>
    </citation>
    <scope>NUCLEOTIDE SEQUENCE</scope>
    <source>
        <strain evidence="2">NRRL 53441</strain>
    </source>
</reference>
<feature type="signal peptide" evidence="1">
    <location>
        <begin position="1"/>
        <end position="15"/>
    </location>
</feature>
<proteinExistence type="predicted"/>
<feature type="chain" id="PRO_5034385928" evidence="1">
    <location>
        <begin position="16"/>
        <end position="237"/>
    </location>
</feature>
<organism evidence="2 3">
    <name type="scientific">Fusarium austroafricanum</name>
    <dbReference type="NCBI Taxonomy" id="2364996"/>
    <lineage>
        <taxon>Eukaryota</taxon>
        <taxon>Fungi</taxon>
        <taxon>Dikarya</taxon>
        <taxon>Ascomycota</taxon>
        <taxon>Pezizomycotina</taxon>
        <taxon>Sordariomycetes</taxon>
        <taxon>Hypocreomycetidae</taxon>
        <taxon>Hypocreales</taxon>
        <taxon>Nectriaceae</taxon>
        <taxon>Fusarium</taxon>
        <taxon>Fusarium concolor species complex</taxon>
    </lineage>
</organism>
<accession>A0A8H4KLX6</accession>
<comment type="caution">
    <text evidence="2">The sequence shown here is derived from an EMBL/GenBank/DDBJ whole genome shotgun (WGS) entry which is preliminary data.</text>
</comment>
<dbReference type="EMBL" id="JAADJG010000144">
    <property type="protein sequence ID" value="KAF4453685.1"/>
    <property type="molecule type" value="Genomic_DNA"/>
</dbReference>
<evidence type="ECO:0000313" key="3">
    <source>
        <dbReference type="Proteomes" id="UP000605986"/>
    </source>
</evidence>
<dbReference type="OrthoDB" id="5084676at2759"/>
<name>A0A8H4KLX6_9HYPO</name>
<gene>
    <name evidence="2" type="ORF">F53441_3694</name>
</gene>
<sequence length="237" mass="25307">MRFTYLLPLLGLASAAPTESDYPIPLNKRDTVPSRRAAVPTVPTTSVNLTNCVVTLRGDPGWYEVVDTTYYYQQGNLYIVEGIPSPGTKNGANPYEFSFQLGTVVSFSTNEYVKGLPYKLGPVNKDYAKVNVLQNGRISATVDYANLGYPSLGLNAPLTFWAKVSTGQDSSGKIVYGPLSPFPVSGAGTSGMWVTVSDKGVLDGLIGVDSITYSKARLVARLSGACFTTVVKIPVAS</sequence>
<dbReference type="AlphaFoldDB" id="A0A8H4KLX6"/>